<reference evidence="1 2" key="1">
    <citation type="submission" date="2016-03" db="EMBL/GenBank/DDBJ databases">
        <title>Cyphomyrmex costatus WGS genome.</title>
        <authorList>
            <person name="Nygaard S."/>
            <person name="Hu H."/>
            <person name="Boomsma J."/>
            <person name="Zhang G."/>
        </authorList>
    </citation>
    <scope>NUCLEOTIDE SEQUENCE [LARGE SCALE GENOMIC DNA]</scope>
    <source>
        <strain evidence="1">MS0001</strain>
        <tissue evidence="1">Whole body</tissue>
    </source>
</reference>
<name>A0A151IHY5_9HYME</name>
<proteinExistence type="predicted"/>
<evidence type="ECO:0000313" key="2">
    <source>
        <dbReference type="Proteomes" id="UP000078542"/>
    </source>
</evidence>
<gene>
    <name evidence="1" type="ORF">ALC62_07169</name>
</gene>
<dbReference type="STRING" id="456900.A0A151IHY5"/>
<protein>
    <submittedName>
        <fullName evidence="1">Uncharacterized protein</fullName>
    </submittedName>
</protein>
<dbReference type="EMBL" id="KQ977545">
    <property type="protein sequence ID" value="KYN02053.1"/>
    <property type="molecule type" value="Genomic_DNA"/>
</dbReference>
<organism evidence="1 2">
    <name type="scientific">Cyphomyrmex costatus</name>
    <dbReference type="NCBI Taxonomy" id="456900"/>
    <lineage>
        <taxon>Eukaryota</taxon>
        <taxon>Metazoa</taxon>
        <taxon>Ecdysozoa</taxon>
        <taxon>Arthropoda</taxon>
        <taxon>Hexapoda</taxon>
        <taxon>Insecta</taxon>
        <taxon>Pterygota</taxon>
        <taxon>Neoptera</taxon>
        <taxon>Endopterygota</taxon>
        <taxon>Hymenoptera</taxon>
        <taxon>Apocrita</taxon>
        <taxon>Aculeata</taxon>
        <taxon>Formicoidea</taxon>
        <taxon>Formicidae</taxon>
        <taxon>Myrmicinae</taxon>
        <taxon>Cyphomyrmex</taxon>
    </lineage>
</organism>
<dbReference type="AlphaFoldDB" id="A0A151IHY5"/>
<accession>A0A151IHY5</accession>
<evidence type="ECO:0000313" key="1">
    <source>
        <dbReference type="EMBL" id="KYN02053.1"/>
    </source>
</evidence>
<dbReference type="Proteomes" id="UP000078542">
    <property type="component" value="Unassembled WGS sequence"/>
</dbReference>
<sequence length="635" mass="73372">MHLKRIHGAVCKITSTTDISTSDEASAAFVLPEATNNFTSMLRDTDKEFFNDKTIDLEQAIVAVDSDNNTVDIQQMCDNETMEDILMRDLAIMVSSLLSNLTIPRKSVQFFIKNISVFLTSSLTLALKKWHDCDLSEDGTPDINNFLSIIKNSIANFSTEYTRHKYYQEIGTFIYPQEYSIALENVEFFRGLRKQVVEINKTQNANEKIYPLLLYYDEFETGNPLSSHAGIHKLGAVYTAIACLPPHLASQIKYIFLFALFHYSDRDNLGLHSILGFVESFNANYPCRICKAKKVLIQQMSSEDISLLRNEENYAADIAIENPSETGIRHRAIWYKLDNFYLFKQVAVDVMHDILEGIVRYVMTFVINSLLKKKLFSIQELNERAKAFDYGPDTNNKPPLLSLQNTFKIKWKMSSSEALNYIRYFSCLISHKIPDNDRIMEKLGPLRNLWSMRYEAKHRVFKTAAKNSANRINICKTLAIRHQLQLNHLFLENKLASNFQHSCKLKNINSQDLTALSIQFDLPLSMKLYTASFVKINGVTYRLDDVLALHFDEYGDPIFIKISKIFVCLIEKKVFFKGYLYETVTFDSHVYAYLVEETDRQHFVSYDALIFVYPNTISILPPFDYFYITVRNCFD</sequence>
<keyword evidence="2" id="KW-1185">Reference proteome</keyword>